<dbReference type="EMBL" id="JAPMSZ010000007">
    <property type="protein sequence ID" value="KAJ5096247.1"/>
    <property type="molecule type" value="Genomic_DNA"/>
</dbReference>
<protein>
    <recommendedName>
        <fullName evidence="3">F-box domain-containing protein</fullName>
    </recommendedName>
</protein>
<dbReference type="OrthoDB" id="6058203at2759"/>
<dbReference type="RefSeq" id="XP_056511798.1">
    <property type="nucleotide sequence ID" value="XM_056656185.1"/>
</dbReference>
<reference evidence="1" key="2">
    <citation type="journal article" date="2023" name="IMA Fungus">
        <title>Comparative genomic study of the Penicillium genus elucidates a diverse pangenome and 15 lateral gene transfer events.</title>
        <authorList>
            <person name="Petersen C."/>
            <person name="Sorensen T."/>
            <person name="Nielsen M.R."/>
            <person name="Sondergaard T.E."/>
            <person name="Sorensen J.L."/>
            <person name="Fitzpatrick D.A."/>
            <person name="Frisvad J.C."/>
            <person name="Nielsen K.L."/>
        </authorList>
    </citation>
    <scope>NUCLEOTIDE SEQUENCE</scope>
    <source>
        <strain evidence="1">IBT 34128</strain>
    </source>
</reference>
<proteinExistence type="predicted"/>
<gene>
    <name evidence="1" type="ORF">NUU61_005603</name>
</gene>
<dbReference type="Proteomes" id="UP001141434">
    <property type="component" value="Unassembled WGS sequence"/>
</dbReference>
<evidence type="ECO:0008006" key="3">
    <source>
        <dbReference type="Google" id="ProtNLM"/>
    </source>
</evidence>
<evidence type="ECO:0000313" key="1">
    <source>
        <dbReference type="EMBL" id="KAJ5096247.1"/>
    </source>
</evidence>
<organism evidence="1 2">
    <name type="scientific">Penicillium alfredii</name>
    <dbReference type="NCBI Taxonomy" id="1506179"/>
    <lineage>
        <taxon>Eukaryota</taxon>
        <taxon>Fungi</taxon>
        <taxon>Dikarya</taxon>
        <taxon>Ascomycota</taxon>
        <taxon>Pezizomycotina</taxon>
        <taxon>Eurotiomycetes</taxon>
        <taxon>Eurotiomycetidae</taxon>
        <taxon>Eurotiales</taxon>
        <taxon>Aspergillaceae</taxon>
        <taxon>Penicillium</taxon>
    </lineage>
</organism>
<dbReference type="AlphaFoldDB" id="A0A9W9FA73"/>
<keyword evidence="2" id="KW-1185">Reference proteome</keyword>
<accession>A0A9W9FA73</accession>
<name>A0A9W9FA73_9EURO</name>
<comment type="caution">
    <text evidence="1">The sequence shown here is derived from an EMBL/GenBank/DDBJ whole genome shotgun (WGS) entry which is preliminary data.</text>
</comment>
<reference evidence="1" key="1">
    <citation type="submission" date="2022-11" db="EMBL/GenBank/DDBJ databases">
        <authorList>
            <person name="Petersen C."/>
        </authorList>
    </citation>
    <scope>NUCLEOTIDE SEQUENCE</scope>
    <source>
        <strain evidence="1">IBT 34128</strain>
    </source>
</reference>
<dbReference type="InterPro" id="IPR036047">
    <property type="entry name" value="F-box-like_dom_sf"/>
</dbReference>
<dbReference type="SUPFAM" id="SSF81383">
    <property type="entry name" value="F-box domain"/>
    <property type="match status" value="1"/>
</dbReference>
<evidence type="ECO:0000313" key="2">
    <source>
        <dbReference type="Proteomes" id="UP001141434"/>
    </source>
</evidence>
<sequence>MLLNFPTELIQLVLWNCDPPAYLQAAFTSRRLFEIAYSNREIILHQLYQTPGLTDGLEALQTKALFSLLLNRSFAQLYGAEFYADRRVFDFQNRVIDSRASTLETSKDWDRVLLVFKGHSTVHLFRMEDGKLTLEDRFQPPGRHLGDIQVLRTAFDRDRGVYVLHRFKPFEDHNLDTNHPFVKHAQQSNSHGSIFLAYHDPTSETGVIRMCAFPDHEGYEPVAFSAHEDRFAISWFHTNKMNDREVVLYTIKQPGREEENEWDSGNESGASHITYVTYEPYVLAETNEEGSSDDMLSEKGLTVGLSFNDRGLQLLHHYRAQSLYGSFQRIHSVPLLGQHKPRLVENACIVSFSHQLSLRFSIGIPFFGTHETGDINQGVRCHWQYLALGIATHRVENWTVACLLKSQAHCQVRHCGHTLNLDRGRRFDNWEIMAQLGDFKELSTSPGSRVAASRQGTRIAVANWKTLYIWALEPQVLIEDNNNGFYPPAWRSPSSGILELRPAALQLDAVCSQMRFTQKEDELVLITDRGLMYLDLGPNGRGTQILDSHGHGIMEDNRP</sequence>
<dbReference type="GeneID" id="81395353"/>